<feature type="domain" description="Histidine kinase" evidence="7">
    <location>
        <begin position="292"/>
        <end position="509"/>
    </location>
</feature>
<dbReference type="InterPro" id="IPR036890">
    <property type="entry name" value="HATPase_C_sf"/>
</dbReference>
<name>A0A2S0REW4_9FLAO</name>
<keyword evidence="6" id="KW-0472">Membrane</keyword>
<dbReference type="RefSeq" id="WP_108370414.1">
    <property type="nucleotide sequence ID" value="NZ_CP028811.1"/>
</dbReference>
<dbReference type="KEGG" id="fmg:HYN48_06920"/>
<dbReference type="SMART" id="SM00388">
    <property type="entry name" value="HisKA"/>
    <property type="match status" value="1"/>
</dbReference>
<dbReference type="OrthoDB" id="9124519at2"/>
<dbReference type="GO" id="GO:0007234">
    <property type="term" value="P:osmosensory signaling via phosphorelay pathway"/>
    <property type="evidence" value="ECO:0007669"/>
    <property type="project" value="TreeGrafter"/>
</dbReference>
<dbReference type="InterPro" id="IPR036097">
    <property type="entry name" value="HisK_dim/P_sf"/>
</dbReference>
<dbReference type="GO" id="GO:0000156">
    <property type="term" value="F:phosphorelay response regulator activity"/>
    <property type="evidence" value="ECO:0007669"/>
    <property type="project" value="TreeGrafter"/>
</dbReference>
<dbReference type="PRINTS" id="PR00344">
    <property type="entry name" value="BCTRLSENSOR"/>
</dbReference>
<dbReference type="FunFam" id="3.30.565.10:FF:000006">
    <property type="entry name" value="Sensor histidine kinase WalK"/>
    <property type="match status" value="1"/>
</dbReference>
<dbReference type="NCBIfam" id="TIGR00229">
    <property type="entry name" value="sensory_box"/>
    <property type="match status" value="1"/>
</dbReference>
<dbReference type="AlphaFoldDB" id="A0A2S0REW4"/>
<dbReference type="GO" id="GO:0000155">
    <property type="term" value="F:phosphorelay sensor kinase activity"/>
    <property type="evidence" value="ECO:0007669"/>
    <property type="project" value="InterPro"/>
</dbReference>
<dbReference type="GO" id="GO:0016020">
    <property type="term" value="C:membrane"/>
    <property type="evidence" value="ECO:0007669"/>
    <property type="project" value="UniProtKB-SubCell"/>
</dbReference>
<dbReference type="InterPro" id="IPR013656">
    <property type="entry name" value="PAS_4"/>
</dbReference>
<accession>A0A2S0REW4</accession>
<dbReference type="InterPro" id="IPR003661">
    <property type="entry name" value="HisK_dim/P_dom"/>
</dbReference>
<dbReference type="Gene3D" id="3.30.565.10">
    <property type="entry name" value="Histidine kinase-like ATPase, C-terminal domain"/>
    <property type="match status" value="1"/>
</dbReference>
<dbReference type="PANTHER" id="PTHR42878">
    <property type="entry name" value="TWO-COMPONENT HISTIDINE KINASE"/>
    <property type="match status" value="1"/>
</dbReference>
<evidence type="ECO:0000256" key="2">
    <source>
        <dbReference type="ARBA" id="ARBA00012438"/>
    </source>
</evidence>
<dbReference type="GO" id="GO:0030295">
    <property type="term" value="F:protein kinase activator activity"/>
    <property type="evidence" value="ECO:0007669"/>
    <property type="project" value="TreeGrafter"/>
</dbReference>
<dbReference type="Pfam" id="PF08448">
    <property type="entry name" value="PAS_4"/>
    <property type="match status" value="1"/>
</dbReference>
<dbReference type="Pfam" id="PF13426">
    <property type="entry name" value="PAS_9"/>
    <property type="match status" value="1"/>
</dbReference>
<dbReference type="InterPro" id="IPR005467">
    <property type="entry name" value="His_kinase_dom"/>
</dbReference>
<keyword evidence="5" id="KW-0418">Kinase</keyword>
<evidence type="ECO:0000313" key="8">
    <source>
        <dbReference type="EMBL" id="AWA29830.1"/>
    </source>
</evidence>
<evidence type="ECO:0000256" key="3">
    <source>
        <dbReference type="ARBA" id="ARBA00022553"/>
    </source>
</evidence>
<dbReference type="SUPFAM" id="SSF55785">
    <property type="entry name" value="PYP-like sensor domain (PAS domain)"/>
    <property type="match status" value="2"/>
</dbReference>
<evidence type="ECO:0000256" key="5">
    <source>
        <dbReference type="ARBA" id="ARBA00022777"/>
    </source>
</evidence>
<dbReference type="SMART" id="SM00091">
    <property type="entry name" value="PAS"/>
    <property type="match status" value="2"/>
</dbReference>
<dbReference type="Proteomes" id="UP000244193">
    <property type="component" value="Chromosome"/>
</dbReference>
<dbReference type="InterPro" id="IPR003594">
    <property type="entry name" value="HATPase_dom"/>
</dbReference>
<evidence type="ECO:0000259" key="7">
    <source>
        <dbReference type="PROSITE" id="PS50109"/>
    </source>
</evidence>
<dbReference type="InterPro" id="IPR050351">
    <property type="entry name" value="BphY/WalK/GraS-like"/>
</dbReference>
<dbReference type="SMART" id="SM00387">
    <property type="entry name" value="HATPase_c"/>
    <property type="match status" value="1"/>
</dbReference>
<gene>
    <name evidence="8" type="ORF">HYN48_06920</name>
</gene>
<dbReference type="InterPro" id="IPR035965">
    <property type="entry name" value="PAS-like_dom_sf"/>
</dbReference>
<dbReference type="PANTHER" id="PTHR42878:SF15">
    <property type="entry name" value="BACTERIOPHYTOCHROME"/>
    <property type="match status" value="1"/>
</dbReference>
<evidence type="ECO:0000256" key="6">
    <source>
        <dbReference type="ARBA" id="ARBA00023136"/>
    </source>
</evidence>
<evidence type="ECO:0000313" key="9">
    <source>
        <dbReference type="Proteomes" id="UP000244193"/>
    </source>
</evidence>
<reference evidence="8 9" key="1">
    <citation type="submission" date="2018-04" db="EMBL/GenBank/DDBJ databases">
        <title>Genome sequencing of Flavobacterium sp. HYN0048.</title>
        <authorList>
            <person name="Yi H."/>
            <person name="Baek C."/>
        </authorList>
    </citation>
    <scope>NUCLEOTIDE SEQUENCE [LARGE SCALE GENOMIC DNA]</scope>
    <source>
        <strain evidence="8 9">HYN0048</strain>
    </source>
</reference>
<dbReference type="SUPFAM" id="SSF55874">
    <property type="entry name" value="ATPase domain of HSP90 chaperone/DNA topoisomerase II/histidine kinase"/>
    <property type="match status" value="1"/>
</dbReference>
<dbReference type="CDD" id="cd00082">
    <property type="entry name" value="HisKA"/>
    <property type="match status" value="1"/>
</dbReference>
<evidence type="ECO:0000256" key="4">
    <source>
        <dbReference type="ARBA" id="ARBA00022679"/>
    </source>
</evidence>
<dbReference type="InterPro" id="IPR000014">
    <property type="entry name" value="PAS"/>
</dbReference>
<keyword evidence="4" id="KW-0808">Transferase</keyword>
<comment type="catalytic activity">
    <reaction evidence="1">
        <text>ATP + protein L-histidine = ADP + protein N-phospho-L-histidine.</text>
        <dbReference type="EC" id="2.7.13.3"/>
    </reaction>
</comment>
<proteinExistence type="predicted"/>
<sequence>MFTKNDTEILLAASRDAILILDSHLTIRMANPVFCRNFGLDPQSISGQSLYAIDGQAWDKPEIHYLFNELLPNKGLVDDYEIKLDCHKSGVRELMVNARQSVSRDETLLFLIAEDVTDKKKAQQLQADIETELENLVTLRTAELEQSRSFLNSVLGSTYYGIASYEPIRSSEGEIVDFRIMYSNQEVPGNFGLSVHDVVGKTFTEVYPGVFENGIFEKIRNCMLTGAPDTYEISVNDGQKTLWLTAAMEKVNDSVTITSKNITAEKSAALQLERMNTLLSNKNKELSSFTYIASHDLQEPLRKIRMFISRMFEEDEHFSENILSYLTNINSTAVRMQTLIDALLSYSSMDSAIFRTERTDLNKFIREVRQLADISIEESGAVFEIGSLPVVHVVRIQFQQLLLNIINNAIKYSRPNVPPIIKISAEKVENDQGKFWKLVVEDNGIGFDPQYGDKIFEVFQRLHGKQAYEGTGVGLAICKKIMQNHNGSITAEGTPGVGARFNIFIPSKN</sequence>
<dbReference type="Gene3D" id="3.30.450.20">
    <property type="entry name" value="PAS domain"/>
    <property type="match status" value="2"/>
</dbReference>
<dbReference type="SUPFAM" id="SSF47384">
    <property type="entry name" value="Homodimeric domain of signal transducing histidine kinase"/>
    <property type="match status" value="1"/>
</dbReference>
<organism evidence="8 9">
    <name type="scientific">Flavobacterium magnum</name>
    <dbReference type="NCBI Taxonomy" id="2162713"/>
    <lineage>
        <taxon>Bacteria</taxon>
        <taxon>Pseudomonadati</taxon>
        <taxon>Bacteroidota</taxon>
        <taxon>Flavobacteriia</taxon>
        <taxon>Flavobacteriales</taxon>
        <taxon>Flavobacteriaceae</taxon>
        <taxon>Flavobacterium</taxon>
    </lineage>
</organism>
<protein>
    <recommendedName>
        <fullName evidence="2">histidine kinase</fullName>
        <ecNumber evidence="2">2.7.13.3</ecNumber>
    </recommendedName>
</protein>
<evidence type="ECO:0000256" key="1">
    <source>
        <dbReference type="ARBA" id="ARBA00000085"/>
    </source>
</evidence>
<dbReference type="Gene3D" id="1.10.287.130">
    <property type="match status" value="1"/>
</dbReference>
<dbReference type="Pfam" id="PF02518">
    <property type="entry name" value="HATPase_c"/>
    <property type="match status" value="1"/>
</dbReference>
<dbReference type="EMBL" id="CP028811">
    <property type="protein sequence ID" value="AWA29830.1"/>
    <property type="molecule type" value="Genomic_DNA"/>
</dbReference>
<dbReference type="InterPro" id="IPR004358">
    <property type="entry name" value="Sig_transdc_His_kin-like_C"/>
</dbReference>
<keyword evidence="9" id="KW-1185">Reference proteome</keyword>
<dbReference type="Pfam" id="PF00512">
    <property type="entry name" value="HisKA"/>
    <property type="match status" value="1"/>
</dbReference>
<dbReference type="CDD" id="cd00130">
    <property type="entry name" value="PAS"/>
    <property type="match status" value="2"/>
</dbReference>
<dbReference type="PROSITE" id="PS50109">
    <property type="entry name" value="HIS_KIN"/>
    <property type="match status" value="1"/>
</dbReference>
<keyword evidence="3" id="KW-0597">Phosphoprotein</keyword>
<dbReference type="EC" id="2.7.13.3" evidence="2"/>